<dbReference type="AlphaFoldDB" id="A0A8J3I1A4"/>
<evidence type="ECO:0000256" key="1">
    <source>
        <dbReference type="SAM" id="Phobius"/>
    </source>
</evidence>
<evidence type="ECO:0000313" key="3">
    <source>
        <dbReference type="Proteomes" id="UP000612362"/>
    </source>
</evidence>
<dbReference type="EMBL" id="BNJF01000001">
    <property type="protein sequence ID" value="GHO44843.1"/>
    <property type="molecule type" value="Genomic_DNA"/>
</dbReference>
<organism evidence="2 3">
    <name type="scientific">Ktedonospora formicarum</name>
    <dbReference type="NCBI Taxonomy" id="2778364"/>
    <lineage>
        <taxon>Bacteria</taxon>
        <taxon>Bacillati</taxon>
        <taxon>Chloroflexota</taxon>
        <taxon>Ktedonobacteria</taxon>
        <taxon>Ktedonobacterales</taxon>
        <taxon>Ktedonobacteraceae</taxon>
        <taxon>Ktedonospora</taxon>
    </lineage>
</organism>
<comment type="caution">
    <text evidence="2">The sequence shown here is derived from an EMBL/GenBank/DDBJ whole genome shotgun (WGS) entry which is preliminary data.</text>
</comment>
<protein>
    <submittedName>
        <fullName evidence="2">Uncharacterized protein</fullName>
    </submittedName>
</protein>
<feature type="transmembrane region" description="Helical" evidence="1">
    <location>
        <begin position="25"/>
        <end position="43"/>
    </location>
</feature>
<keyword evidence="1" id="KW-0472">Membrane</keyword>
<gene>
    <name evidence="2" type="ORF">KSX_30060</name>
</gene>
<dbReference type="Proteomes" id="UP000612362">
    <property type="component" value="Unassembled WGS sequence"/>
</dbReference>
<reference evidence="2" key="1">
    <citation type="submission" date="2020-10" db="EMBL/GenBank/DDBJ databases">
        <title>Taxonomic study of unclassified bacteria belonging to the class Ktedonobacteria.</title>
        <authorList>
            <person name="Yabe S."/>
            <person name="Wang C.M."/>
            <person name="Zheng Y."/>
            <person name="Sakai Y."/>
            <person name="Cavaletti L."/>
            <person name="Monciardini P."/>
            <person name="Donadio S."/>
        </authorList>
    </citation>
    <scope>NUCLEOTIDE SEQUENCE</scope>
    <source>
        <strain evidence="2">SOSP1-1</strain>
    </source>
</reference>
<sequence>MIGVNMNSEQIEKNLALLAQKMGELGITGTILLLGGAVMVAIVKNRPSTRDIDIVVATNDAQQYRAIKRAISLVAQENRLPDEWMNDDVTLIVDQIRHPQKPTIWRDFGNLVVYVPELEYILALKLFAARPRMTGMFKLF</sequence>
<keyword evidence="1" id="KW-0812">Transmembrane</keyword>
<name>A0A8J3I1A4_9CHLR</name>
<keyword evidence="1" id="KW-1133">Transmembrane helix</keyword>
<accession>A0A8J3I1A4</accession>
<proteinExistence type="predicted"/>
<keyword evidence="3" id="KW-1185">Reference proteome</keyword>
<evidence type="ECO:0000313" key="2">
    <source>
        <dbReference type="EMBL" id="GHO44843.1"/>
    </source>
</evidence>